<dbReference type="PANTHER" id="PTHR35401:SF2">
    <property type="entry name" value="ABC-TYPE TRANSPORT SYSTEM"/>
    <property type="match status" value="1"/>
</dbReference>
<comment type="caution">
    <text evidence="3">The sequence shown here is derived from an EMBL/GenBank/DDBJ whole genome shotgun (WGS) entry which is preliminary data.</text>
</comment>
<dbReference type="STRING" id="314344.AL013_04995"/>
<organism evidence="3 4">
    <name type="scientific">Mariprofundus ferrooxydans PV-1</name>
    <dbReference type="NCBI Taxonomy" id="314345"/>
    <lineage>
        <taxon>Bacteria</taxon>
        <taxon>Pseudomonadati</taxon>
        <taxon>Pseudomonadota</taxon>
        <taxon>Candidatius Mariprofundia</taxon>
        <taxon>Mariprofundales</taxon>
        <taxon>Mariprofundaceae</taxon>
        <taxon>Mariprofundus</taxon>
    </lineage>
</organism>
<dbReference type="InParanoid" id="Q0F324"/>
<dbReference type="HOGENOM" id="CLU_152494_3_0_0"/>
<gene>
    <name evidence="3" type="ORF">SPV1_04833</name>
</gene>
<dbReference type="PANTHER" id="PTHR35401">
    <property type="entry name" value="COPG FAMILY HELIX-TURN-HELIX PROTEIN-RELATED-RELATED"/>
    <property type="match status" value="1"/>
</dbReference>
<keyword evidence="4" id="KW-1185">Reference proteome</keyword>
<proteinExistence type="inferred from homology"/>
<dbReference type="EMBL" id="AATS01000001">
    <property type="protein sequence ID" value="EAU56117.1"/>
    <property type="molecule type" value="Genomic_DNA"/>
</dbReference>
<dbReference type="Gene3D" id="1.20.5.780">
    <property type="entry name" value="Single helix bin"/>
    <property type="match status" value="1"/>
</dbReference>
<reference evidence="3 4" key="1">
    <citation type="submission" date="2006-09" db="EMBL/GenBank/DDBJ databases">
        <authorList>
            <person name="Emerson D."/>
            <person name="Ferriera S."/>
            <person name="Johnson J."/>
            <person name="Kravitz S."/>
            <person name="Halpern A."/>
            <person name="Remington K."/>
            <person name="Beeson K."/>
            <person name="Tran B."/>
            <person name="Rogers Y.-H."/>
            <person name="Friedman R."/>
            <person name="Venter J.C."/>
        </authorList>
    </citation>
    <scope>NUCLEOTIDE SEQUENCE [LARGE SCALE GENOMIC DNA]</scope>
    <source>
        <strain evidence="3 4">PV-1</strain>
    </source>
</reference>
<dbReference type="InterPro" id="IPR010985">
    <property type="entry name" value="Ribbon_hlx_hlx"/>
</dbReference>
<evidence type="ECO:0000256" key="2">
    <source>
        <dbReference type="ARBA" id="ARBA00049988"/>
    </source>
</evidence>
<dbReference type="RefSeq" id="WP_009851261.1">
    <property type="nucleotide sequence ID" value="NZ_DS022295.1"/>
</dbReference>
<evidence type="ECO:0000256" key="1">
    <source>
        <dbReference type="ARBA" id="ARBA00022649"/>
    </source>
</evidence>
<evidence type="ECO:0000313" key="3">
    <source>
        <dbReference type="EMBL" id="EAU56117.1"/>
    </source>
</evidence>
<dbReference type="Pfam" id="PF08681">
    <property type="entry name" value="TacA1"/>
    <property type="match status" value="1"/>
</dbReference>
<dbReference type="GO" id="GO:0006355">
    <property type="term" value="P:regulation of DNA-templated transcription"/>
    <property type="evidence" value="ECO:0007669"/>
    <property type="project" value="InterPro"/>
</dbReference>
<dbReference type="OrthoDB" id="5297731at2"/>
<dbReference type="AlphaFoldDB" id="Q0F324"/>
<evidence type="ECO:0008006" key="5">
    <source>
        <dbReference type="Google" id="ProtNLM"/>
    </source>
</evidence>
<evidence type="ECO:0000313" key="4">
    <source>
        <dbReference type="Proteomes" id="UP000005297"/>
    </source>
</evidence>
<keyword evidence="1" id="KW-1277">Toxin-antitoxin system</keyword>
<name>Q0F324_9PROT</name>
<accession>Q0F324</accession>
<comment type="similarity">
    <text evidence="2">Belongs to the TacA antitoxin family.</text>
</comment>
<sequence length="82" mass="8878">MVSSRSSARVPEKTWDFVLEAADALGVIVSDFIAIAALHEAHKVLERERTVTVTREYASAFLSALDNPSAPNHALLTAAKRS</sequence>
<dbReference type="SUPFAM" id="SSF47598">
    <property type="entry name" value="Ribbon-helix-helix"/>
    <property type="match status" value="1"/>
</dbReference>
<protein>
    <recommendedName>
        <fullName evidence="5">DUF1778 domain-containing protein</fullName>
    </recommendedName>
</protein>
<dbReference type="InterPro" id="IPR014795">
    <property type="entry name" value="TacA_1-like"/>
</dbReference>
<dbReference type="Proteomes" id="UP000005297">
    <property type="component" value="Unassembled WGS sequence"/>
</dbReference>